<keyword evidence="4 11" id="KW-0347">Helicase</keyword>
<organism evidence="11 12">
    <name type="scientific">Taphrina deformans (strain PYCC 5710 / ATCC 11124 / CBS 356.35 / IMI 108563 / JCM 9778 / NBRC 8474)</name>
    <name type="common">Peach leaf curl fungus</name>
    <name type="synonym">Lalaria deformans</name>
    <dbReference type="NCBI Taxonomy" id="1097556"/>
    <lineage>
        <taxon>Eukaryota</taxon>
        <taxon>Fungi</taxon>
        <taxon>Dikarya</taxon>
        <taxon>Ascomycota</taxon>
        <taxon>Taphrinomycotina</taxon>
        <taxon>Taphrinomycetes</taxon>
        <taxon>Taphrinales</taxon>
        <taxon>Taphrinaceae</taxon>
        <taxon>Taphrina</taxon>
    </lineage>
</organism>
<dbReference type="Proteomes" id="UP000013776">
    <property type="component" value="Unassembled WGS sequence"/>
</dbReference>
<evidence type="ECO:0000259" key="10">
    <source>
        <dbReference type="PROSITE" id="PS51195"/>
    </source>
</evidence>
<feature type="domain" description="Helicase C-terminal" evidence="9">
    <location>
        <begin position="254"/>
        <end position="413"/>
    </location>
</feature>
<dbReference type="GO" id="GO:0003724">
    <property type="term" value="F:RNA helicase activity"/>
    <property type="evidence" value="ECO:0007669"/>
    <property type="project" value="UniProtKB-EC"/>
</dbReference>
<feature type="domain" description="DEAD-box RNA helicase Q" evidence="10">
    <location>
        <begin position="1"/>
        <end position="34"/>
    </location>
</feature>
<protein>
    <recommendedName>
        <fullName evidence="1">RNA helicase</fullName>
        <ecNumber evidence="1">3.6.4.13</ecNumber>
    </recommendedName>
</protein>
<dbReference type="PROSITE" id="PS51195">
    <property type="entry name" value="Q_MOTIF"/>
    <property type="match status" value="1"/>
</dbReference>
<evidence type="ECO:0000256" key="1">
    <source>
        <dbReference type="ARBA" id="ARBA00012552"/>
    </source>
</evidence>
<dbReference type="PANTHER" id="PTHR47960">
    <property type="entry name" value="DEAD-BOX ATP-DEPENDENT RNA HELICASE 50"/>
    <property type="match status" value="1"/>
</dbReference>
<dbReference type="PROSITE" id="PS51192">
    <property type="entry name" value="HELICASE_ATP_BIND_1"/>
    <property type="match status" value="1"/>
</dbReference>
<reference evidence="11 12" key="1">
    <citation type="journal article" date="2013" name="MBio">
        <title>Genome sequencing of the plant pathogen Taphrina deformans, the causal agent of peach leaf curl.</title>
        <authorList>
            <person name="Cisse O.H."/>
            <person name="Almeida J.M.G.C.F."/>
            <person name="Fonseca A."/>
            <person name="Kumar A.A."/>
            <person name="Salojaervi J."/>
            <person name="Overmyer K."/>
            <person name="Hauser P.M."/>
            <person name="Pagni M."/>
        </authorList>
    </citation>
    <scope>NUCLEOTIDE SEQUENCE [LARGE SCALE GENOMIC DNA]</scope>
    <source>
        <strain evidence="12">PYCC 5710 / ATCC 11124 / CBS 356.35 / IMI 108563 / JCM 9778 / NBRC 8474</strain>
    </source>
</reference>
<dbReference type="GO" id="GO:0005524">
    <property type="term" value="F:ATP binding"/>
    <property type="evidence" value="ECO:0007669"/>
    <property type="project" value="UniProtKB-KW"/>
</dbReference>
<dbReference type="InterPro" id="IPR027417">
    <property type="entry name" value="P-loop_NTPase"/>
</dbReference>
<sequence>MTFQSLRLSPAVLKAIDTAALKDLEYVEPSIIQSLAIPPILRSARTQELHTYLLAAETGSGKTLAYLAPVLQLLKDEETGAVQPIRQVGRPRCVILLPSAELVKQVGVLVKAMSHVTKVSSAVILPEFDFRRTKNQVLMNPIDILITMPFRLANLVDEGILKLNNTSHVIIDEADTLLDVSFADSVRPLIAKATNARTLTFCSATIPRSMDTYLRKTYPNIERLVSPRIHSIPRRISTKFVDVAKDFKGDKNTAVHQILRDLQLDTTEPGKTKRVILFVNKREDVTRVTDFINSKGIQALPFSRDIEERESNIKGFLAQESKEKPLTTSGVQDRLSMQVLITTDLASRGIDTTTVKNVIIYDTPHSTIDLLHRIGRTGRAGRRGTAYILLSKKRGEQWIEDVKKLSIKGQPLI</sequence>
<keyword evidence="12" id="KW-1185">Reference proteome</keyword>
<comment type="catalytic activity">
    <reaction evidence="6">
        <text>ATP + H2O = ADP + phosphate + H(+)</text>
        <dbReference type="Rhea" id="RHEA:13065"/>
        <dbReference type="ChEBI" id="CHEBI:15377"/>
        <dbReference type="ChEBI" id="CHEBI:15378"/>
        <dbReference type="ChEBI" id="CHEBI:30616"/>
        <dbReference type="ChEBI" id="CHEBI:43474"/>
        <dbReference type="ChEBI" id="CHEBI:456216"/>
        <dbReference type="EC" id="3.6.4.13"/>
    </reaction>
</comment>
<accession>R4XBJ7</accession>
<dbReference type="PROSITE" id="PS51194">
    <property type="entry name" value="HELICASE_CTER"/>
    <property type="match status" value="1"/>
</dbReference>
<dbReference type="Pfam" id="PF00270">
    <property type="entry name" value="DEAD"/>
    <property type="match status" value="1"/>
</dbReference>
<evidence type="ECO:0000313" key="11">
    <source>
        <dbReference type="EMBL" id="CCG83153.1"/>
    </source>
</evidence>
<evidence type="ECO:0000259" key="9">
    <source>
        <dbReference type="PROSITE" id="PS51194"/>
    </source>
</evidence>
<dbReference type="STRING" id="1097556.R4XBJ7"/>
<dbReference type="SMART" id="SM00487">
    <property type="entry name" value="DEXDc"/>
    <property type="match status" value="1"/>
</dbReference>
<evidence type="ECO:0000256" key="5">
    <source>
        <dbReference type="ARBA" id="ARBA00022840"/>
    </source>
</evidence>
<keyword evidence="5" id="KW-0067">ATP-binding</keyword>
<dbReference type="InterPro" id="IPR014001">
    <property type="entry name" value="Helicase_ATP-bd"/>
</dbReference>
<dbReference type="Pfam" id="PF00271">
    <property type="entry name" value="Helicase_C"/>
    <property type="match status" value="1"/>
</dbReference>
<dbReference type="GO" id="GO:0003676">
    <property type="term" value="F:nucleic acid binding"/>
    <property type="evidence" value="ECO:0007669"/>
    <property type="project" value="InterPro"/>
</dbReference>
<dbReference type="eggNOG" id="KOG0335">
    <property type="taxonomic scope" value="Eukaryota"/>
</dbReference>
<evidence type="ECO:0000256" key="6">
    <source>
        <dbReference type="ARBA" id="ARBA00047984"/>
    </source>
</evidence>
<dbReference type="InterPro" id="IPR011545">
    <property type="entry name" value="DEAD/DEAH_box_helicase_dom"/>
</dbReference>
<dbReference type="OrthoDB" id="10256233at2759"/>
<dbReference type="SMART" id="SM00490">
    <property type="entry name" value="HELICc"/>
    <property type="match status" value="1"/>
</dbReference>
<dbReference type="SUPFAM" id="SSF52540">
    <property type="entry name" value="P-loop containing nucleoside triphosphate hydrolases"/>
    <property type="match status" value="1"/>
</dbReference>
<evidence type="ECO:0000256" key="3">
    <source>
        <dbReference type="ARBA" id="ARBA00022801"/>
    </source>
</evidence>
<keyword evidence="2" id="KW-0547">Nucleotide-binding</keyword>
<feature type="domain" description="Helicase ATP-binding" evidence="8">
    <location>
        <begin position="43"/>
        <end position="224"/>
    </location>
</feature>
<dbReference type="AlphaFoldDB" id="R4XBJ7"/>
<proteinExistence type="predicted"/>
<evidence type="ECO:0000259" key="8">
    <source>
        <dbReference type="PROSITE" id="PS51192"/>
    </source>
</evidence>
<evidence type="ECO:0000256" key="2">
    <source>
        <dbReference type="ARBA" id="ARBA00022741"/>
    </source>
</evidence>
<dbReference type="VEuPathDB" id="FungiDB:TAPDE_003324"/>
<dbReference type="GO" id="GO:0016787">
    <property type="term" value="F:hydrolase activity"/>
    <property type="evidence" value="ECO:0007669"/>
    <property type="project" value="UniProtKB-KW"/>
</dbReference>
<comment type="caution">
    <text evidence="11">The sequence shown here is derived from an EMBL/GenBank/DDBJ whole genome shotgun (WGS) entry which is preliminary data.</text>
</comment>
<evidence type="ECO:0000313" key="12">
    <source>
        <dbReference type="Proteomes" id="UP000013776"/>
    </source>
</evidence>
<dbReference type="EMBL" id="CAHR02000126">
    <property type="protein sequence ID" value="CCG83153.1"/>
    <property type="molecule type" value="Genomic_DNA"/>
</dbReference>
<dbReference type="EC" id="3.6.4.13" evidence="1"/>
<dbReference type="InterPro" id="IPR001650">
    <property type="entry name" value="Helicase_C-like"/>
</dbReference>
<evidence type="ECO:0000256" key="7">
    <source>
        <dbReference type="PROSITE-ProRule" id="PRU00552"/>
    </source>
</evidence>
<keyword evidence="3" id="KW-0378">Hydrolase</keyword>
<dbReference type="Gene3D" id="3.40.50.300">
    <property type="entry name" value="P-loop containing nucleotide triphosphate hydrolases"/>
    <property type="match status" value="2"/>
</dbReference>
<dbReference type="InterPro" id="IPR014014">
    <property type="entry name" value="RNA_helicase_DEAD_Q_motif"/>
</dbReference>
<name>R4XBJ7_TAPDE</name>
<evidence type="ECO:0000256" key="4">
    <source>
        <dbReference type="ARBA" id="ARBA00022806"/>
    </source>
</evidence>
<gene>
    <name evidence="11" type="ORF">TAPDE_003324</name>
</gene>
<feature type="short sequence motif" description="Q motif" evidence="7">
    <location>
        <begin position="1"/>
        <end position="34"/>
    </location>
</feature>